<keyword evidence="2" id="KW-0547">Nucleotide-binding</keyword>
<dbReference type="AlphaFoldDB" id="A0A0A0EVM6"/>
<feature type="domain" description="Fido" evidence="3">
    <location>
        <begin position="181"/>
        <end position="334"/>
    </location>
</feature>
<evidence type="ECO:0000259" key="3">
    <source>
        <dbReference type="PROSITE" id="PS51459"/>
    </source>
</evidence>
<dbReference type="Pfam" id="PF02661">
    <property type="entry name" value="Fic"/>
    <property type="match status" value="1"/>
</dbReference>
<dbReference type="Gene3D" id="1.10.3290.10">
    <property type="entry name" value="Fido-like domain"/>
    <property type="match status" value="1"/>
</dbReference>
<dbReference type="STRING" id="913325.N799_09090"/>
<dbReference type="RefSeq" id="WP_036212310.1">
    <property type="nucleotide sequence ID" value="NZ_AVPT01000025.1"/>
</dbReference>
<dbReference type="InterPro" id="IPR003812">
    <property type="entry name" value="Fido"/>
</dbReference>
<evidence type="ECO:0000313" key="4">
    <source>
        <dbReference type="EMBL" id="KGM54574.1"/>
    </source>
</evidence>
<dbReference type="EMBL" id="AVPT01000025">
    <property type="protein sequence ID" value="KGM54574.1"/>
    <property type="molecule type" value="Genomic_DNA"/>
</dbReference>
<dbReference type="GO" id="GO:0005524">
    <property type="term" value="F:ATP binding"/>
    <property type="evidence" value="ECO:0007669"/>
    <property type="project" value="UniProtKB-KW"/>
</dbReference>
<dbReference type="InterPro" id="IPR036597">
    <property type="entry name" value="Fido-like_dom_sf"/>
</dbReference>
<evidence type="ECO:0000256" key="2">
    <source>
        <dbReference type="PIRSR" id="PIRSR640198-2"/>
    </source>
</evidence>
<dbReference type="PANTHER" id="PTHR13504:SF38">
    <property type="entry name" value="FIDO DOMAIN-CONTAINING PROTEIN"/>
    <property type="match status" value="1"/>
</dbReference>
<dbReference type="InterPro" id="IPR040198">
    <property type="entry name" value="Fido_containing"/>
</dbReference>
<dbReference type="PROSITE" id="PS51459">
    <property type="entry name" value="FIDO"/>
    <property type="match status" value="1"/>
</dbReference>
<feature type="binding site" evidence="2">
    <location>
        <begin position="276"/>
        <end position="283"/>
    </location>
    <ligand>
        <name>ATP</name>
        <dbReference type="ChEBI" id="CHEBI:30616"/>
    </ligand>
</feature>
<gene>
    <name evidence="4" type="ORF">N799_09090</name>
</gene>
<accession>A0A0A0EVM6</accession>
<protein>
    <submittedName>
        <fullName evidence="4">Filamentation induced by cAMP protein fic</fullName>
    </submittedName>
</protein>
<feature type="binding site" evidence="2">
    <location>
        <begin position="216"/>
        <end position="227"/>
    </location>
    <ligand>
        <name>ATP</name>
        <dbReference type="ChEBI" id="CHEBI:30616"/>
    </ligand>
</feature>
<dbReference type="PANTHER" id="PTHR13504">
    <property type="entry name" value="FIDO DOMAIN-CONTAINING PROTEIN DDB_G0283145"/>
    <property type="match status" value="1"/>
</dbReference>
<dbReference type="Proteomes" id="UP000029989">
    <property type="component" value="Unassembled WGS sequence"/>
</dbReference>
<dbReference type="SUPFAM" id="SSF140931">
    <property type="entry name" value="Fic-like"/>
    <property type="match status" value="1"/>
</dbReference>
<sequence length="445" mass="49936">MKLPVPAPQLTDLIRSSDLDLGGLMRLGIGPEVEGVYEHWDRLRHLSSPDGLSNLEWWAAIKLARQGLAHPLPLRDKQGRRFAVSLTGNMQRKLHFLDREAAGALQSSGAVDDDSTRKYYLMRSLIEEAVTSSQLEGASTTRQVAKEMLSTGRAPRDRSEQMIHNNYAMMQMLRTLRDQELSVGMILRMHRLLMTDAIDEPTQAGRLRSAEDNVVVQDRGDPTITLHVPPPAAELPARLQALCDFANDGDTGEFLHPIIRAIAVHFQIGYDHPFCDGNGRTARALFYWMMLRSGYWVSEYISISSVLRRAPQQYVRAYLHTESDGTDISYFVAHQLDVIIKAVEGLRGYLARKAQERNQAETLLRPGSALGARLNHRQRSLLLHAIRNPGSVYEIAGHQTAHRVTYPTARADLLGLVGLDLLVQDKRGKAFVFSPVSDLPQRLER</sequence>
<keyword evidence="5" id="KW-1185">Reference proteome</keyword>
<evidence type="ECO:0000313" key="5">
    <source>
        <dbReference type="Proteomes" id="UP000029989"/>
    </source>
</evidence>
<evidence type="ECO:0000256" key="1">
    <source>
        <dbReference type="PIRSR" id="PIRSR640198-1"/>
    </source>
</evidence>
<reference evidence="4 5" key="1">
    <citation type="journal article" date="2015" name="Stand. Genomic Sci.">
        <title>Genomic information of the arsenic-resistant bacterium Lysobacter arseniciresistens type strain ZS79(T) and comparison of Lysobacter draft genomes.</title>
        <authorList>
            <person name="Liu L."/>
            <person name="Zhang S."/>
            <person name="Luo M."/>
            <person name="Wang G."/>
        </authorList>
    </citation>
    <scope>NUCLEOTIDE SEQUENCE [LARGE SCALE GENOMIC DNA]</scope>
    <source>
        <strain evidence="4 5">ZS79</strain>
    </source>
</reference>
<name>A0A0A0EVM6_9GAMM</name>
<feature type="active site" evidence="1">
    <location>
        <position position="272"/>
    </location>
</feature>
<dbReference type="eggNOG" id="COG3177">
    <property type="taxonomic scope" value="Bacteria"/>
</dbReference>
<comment type="caution">
    <text evidence="4">The sequence shown here is derived from an EMBL/GenBank/DDBJ whole genome shotgun (WGS) entry which is preliminary data.</text>
</comment>
<proteinExistence type="predicted"/>
<organism evidence="4 5">
    <name type="scientific">Lysobacter arseniciresistens ZS79</name>
    <dbReference type="NCBI Taxonomy" id="913325"/>
    <lineage>
        <taxon>Bacteria</taxon>
        <taxon>Pseudomonadati</taxon>
        <taxon>Pseudomonadota</taxon>
        <taxon>Gammaproteobacteria</taxon>
        <taxon>Lysobacterales</taxon>
        <taxon>Lysobacteraceae</taxon>
        <taxon>Novilysobacter</taxon>
    </lineage>
</organism>
<keyword evidence="2" id="KW-0067">ATP-binding</keyword>